<dbReference type="Proteomes" id="UP000181909">
    <property type="component" value="Unassembled WGS sequence"/>
</dbReference>
<organism evidence="1 2">
    <name type="scientific">Streptomyces atratus</name>
    <dbReference type="NCBI Taxonomy" id="1893"/>
    <lineage>
        <taxon>Bacteria</taxon>
        <taxon>Bacillati</taxon>
        <taxon>Actinomycetota</taxon>
        <taxon>Actinomycetes</taxon>
        <taxon>Kitasatosporales</taxon>
        <taxon>Streptomycetaceae</taxon>
        <taxon>Streptomyces</taxon>
    </lineage>
</organism>
<name>A0A1K2ED55_STRAR</name>
<dbReference type="AlphaFoldDB" id="A0A1K2ED55"/>
<reference evidence="1 2" key="1">
    <citation type="submission" date="2016-11" db="EMBL/GenBank/DDBJ databases">
        <authorList>
            <person name="Jaros S."/>
            <person name="Januszkiewicz K."/>
            <person name="Wedrychowicz H."/>
        </authorList>
    </citation>
    <scope>NUCLEOTIDE SEQUENCE [LARGE SCALE GENOMIC DNA]</scope>
    <source>
        <strain evidence="1 2">OK807</strain>
    </source>
</reference>
<accession>A0A1K2ED55</accession>
<evidence type="ECO:0000313" key="2">
    <source>
        <dbReference type="Proteomes" id="UP000181909"/>
    </source>
</evidence>
<gene>
    <name evidence="1" type="ORF">SAMN02787144_101851</name>
</gene>
<dbReference type="EMBL" id="FPJO01000018">
    <property type="protein sequence ID" value="SFY32749.1"/>
    <property type="molecule type" value="Genomic_DNA"/>
</dbReference>
<evidence type="ECO:0000313" key="1">
    <source>
        <dbReference type="EMBL" id="SFY32749.1"/>
    </source>
</evidence>
<sequence length="49" mass="5335">MQGARADLLRRLSGARCETSLNHGAILKKESPAIAEAIREVAALDHKEH</sequence>
<proteinExistence type="predicted"/>
<protein>
    <submittedName>
        <fullName evidence="1">Uncharacterized protein</fullName>
    </submittedName>
</protein>